<proteinExistence type="predicted"/>
<dbReference type="Pfam" id="PF08895">
    <property type="entry name" value="DUF1840"/>
    <property type="match status" value="1"/>
</dbReference>
<dbReference type="EMBL" id="CP013650">
    <property type="protein sequence ID" value="ALS98488.1"/>
    <property type="molecule type" value="Genomic_DNA"/>
</dbReference>
<accession>A0A0U3AZR5</accession>
<keyword evidence="3" id="KW-1185">Reference proteome</keyword>
<gene>
    <name evidence="2" type="ORF">AT746_09595</name>
</gene>
<organism evidence="2 3">
    <name type="scientific">Lacimicrobium alkaliphilum</name>
    <dbReference type="NCBI Taxonomy" id="1526571"/>
    <lineage>
        <taxon>Bacteria</taxon>
        <taxon>Pseudomonadati</taxon>
        <taxon>Pseudomonadota</taxon>
        <taxon>Gammaproteobacteria</taxon>
        <taxon>Alteromonadales</taxon>
        <taxon>Alteromonadaceae</taxon>
        <taxon>Lacimicrobium</taxon>
    </lineage>
</organism>
<dbReference type="RefSeq" id="WP_062479719.1">
    <property type="nucleotide sequence ID" value="NZ_CP013650.1"/>
</dbReference>
<dbReference type="STRING" id="1526571.AT746_09595"/>
<name>A0A0U3AZR5_9ALTE</name>
<dbReference type="Proteomes" id="UP000068447">
    <property type="component" value="Chromosome"/>
</dbReference>
<dbReference type="AlphaFoldDB" id="A0A0U3AZR5"/>
<dbReference type="KEGG" id="lal:AT746_09595"/>
<evidence type="ECO:0008006" key="4">
    <source>
        <dbReference type="Google" id="ProtNLM"/>
    </source>
</evidence>
<reference evidence="2 3" key="1">
    <citation type="submission" date="2015-12" db="EMBL/GenBank/DDBJ databases">
        <title>Complete genome of Lacimicrobium alkaliphilum KCTC 32984.</title>
        <authorList>
            <person name="Kim S.-G."/>
            <person name="Lee Y.-J."/>
        </authorList>
    </citation>
    <scope>NUCLEOTIDE SEQUENCE [LARGE SCALE GENOMIC DNA]</scope>
    <source>
        <strain evidence="2 3">YelD216</strain>
    </source>
</reference>
<dbReference type="OrthoDB" id="5625523at2"/>
<sequence>MIVTFKTRAFSNITMFGDIAVHLLKMMGQTGNVPGAIKDGDVSQAYQTLKQALETLPEDLSIDQSQESDSQTESPGGYQDKDEEEQQRTAVSLEQRAKPLLDLLEAAAKDNTYVSWE</sequence>
<evidence type="ECO:0000313" key="2">
    <source>
        <dbReference type="EMBL" id="ALS98488.1"/>
    </source>
</evidence>
<dbReference type="InterPro" id="IPR014991">
    <property type="entry name" value="DUF1840"/>
</dbReference>
<feature type="compositionally biased region" description="Low complexity" evidence="1">
    <location>
        <begin position="62"/>
        <end position="74"/>
    </location>
</feature>
<evidence type="ECO:0000256" key="1">
    <source>
        <dbReference type="SAM" id="MobiDB-lite"/>
    </source>
</evidence>
<evidence type="ECO:0000313" key="3">
    <source>
        <dbReference type="Proteomes" id="UP000068447"/>
    </source>
</evidence>
<feature type="region of interest" description="Disordered" evidence="1">
    <location>
        <begin position="57"/>
        <end position="94"/>
    </location>
</feature>
<protein>
    <recommendedName>
        <fullName evidence="4">DUF1840 domain-containing protein</fullName>
    </recommendedName>
</protein>